<dbReference type="PANTHER" id="PTHR40980">
    <property type="entry name" value="PLUG DOMAIN-CONTAINING PROTEIN"/>
    <property type="match status" value="1"/>
</dbReference>
<evidence type="ECO:0000256" key="1">
    <source>
        <dbReference type="ARBA" id="ARBA00004442"/>
    </source>
</evidence>
<dbReference type="InterPro" id="IPR036942">
    <property type="entry name" value="Beta-barrel_TonB_sf"/>
</dbReference>
<keyword evidence="3" id="KW-0998">Cell outer membrane</keyword>
<name>A0ABU9NTN4_9FLAO</name>
<feature type="chain" id="PRO_5046238315" evidence="4">
    <location>
        <begin position="26"/>
        <end position="799"/>
    </location>
</feature>
<dbReference type="Proteomes" id="UP001468798">
    <property type="component" value="Unassembled WGS sequence"/>
</dbReference>
<feature type="signal peptide" evidence="4">
    <location>
        <begin position="1"/>
        <end position="25"/>
    </location>
</feature>
<comment type="caution">
    <text evidence="6">The sequence shown here is derived from an EMBL/GenBank/DDBJ whole genome shotgun (WGS) entry which is preliminary data.</text>
</comment>
<evidence type="ECO:0000256" key="4">
    <source>
        <dbReference type="SAM" id="SignalP"/>
    </source>
</evidence>
<gene>
    <name evidence="6" type="ORF">WFZ86_11750</name>
</gene>
<reference evidence="6 7" key="1">
    <citation type="submission" date="2024-03" db="EMBL/GenBank/DDBJ databases">
        <title>Two novel species of the genus Flavobacterium exhibiting potentially degradation of complex polysaccharides.</title>
        <authorList>
            <person name="Lian X."/>
        </authorList>
    </citation>
    <scope>NUCLEOTIDE SEQUENCE [LARGE SCALE GENOMIC DNA]</scope>
    <source>
        <strain evidence="6 7">N6</strain>
    </source>
</reference>
<evidence type="ECO:0000259" key="5">
    <source>
        <dbReference type="Pfam" id="PF14905"/>
    </source>
</evidence>
<dbReference type="SUPFAM" id="SSF49464">
    <property type="entry name" value="Carboxypeptidase regulatory domain-like"/>
    <property type="match status" value="1"/>
</dbReference>
<proteinExistence type="predicted"/>
<dbReference type="SUPFAM" id="SSF56935">
    <property type="entry name" value="Porins"/>
    <property type="match status" value="1"/>
</dbReference>
<keyword evidence="4" id="KW-0732">Signal</keyword>
<organism evidence="6 7">
    <name type="scientific">Flavobacterium polysaccharolyticum</name>
    <dbReference type="NCBI Taxonomy" id="3133148"/>
    <lineage>
        <taxon>Bacteria</taxon>
        <taxon>Pseudomonadati</taxon>
        <taxon>Bacteroidota</taxon>
        <taxon>Flavobacteriia</taxon>
        <taxon>Flavobacteriales</taxon>
        <taxon>Flavobacteriaceae</taxon>
        <taxon>Flavobacterium</taxon>
    </lineage>
</organism>
<evidence type="ECO:0000256" key="3">
    <source>
        <dbReference type="ARBA" id="ARBA00023237"/>
    </source>
</evidence>
<protein>
    <submittedName>
        <fullName evidence="6">Outer membrane beta-barrel family protein</fullName>
    </submittedName>
</protein>
<dbReference type="Gene3D" id="2.60.40.1120">
    <property type="entry name" value="Carboxypeptidase-like, regulatory domain"/>
    <property type="match status" value="1"/>
</dbReference>
<dbReference type="Pfam" id="PF14905">
    <property type="entry name" value="OMP_b-brl_3"/>
    <property type="match status" value="1"/>
</dbReference>
<dbReference type="PANTHER" id="PTHR40980:SF3">
    <property type="entry name" value="TONB-DEPENDENT RECEPTOR-LIKE BETA-BARREL DOMAIN-CONTAINING PROTEIN"/>
    <property type="match status" value="1"/>
</dbReference>
<keyword evidence="2" id="KW-0472">Membrane</keyword>
<dbReference type="RefSeq" id="WP_342692092.1">
    <property type="nucleotide sequence ID" value="NZ_JBCGDP010000010.1"/>
</dbReference>
<feature type="domain" description="Outer membrane protein beta-barrel" evidence="5">
    <location>
        <begin position="380"/>
        <end position="776"/>
    </location>
</feature>
<keyword evidence="7" id="KW-1185">Reference proteome</keyword>
<dbReference type="EMBL" id="JBCGDP010000010">
    <property type="protein sequence ID" value="MEM0577172.1"/>
    <property type="molecule type" value="Genomic_DNA"/>
</dbReference>
<accession>A0ABU9NTN4</accession>
<dbReference type="Gene3D" id="2.40.170.20">
    <property type="entry name" value="TonB-dependent receptor, beta-barrel domain"/>
    <property type="match status" value="1"/>
</dbReference>
<dbReference type="InterPro" id="IPR008969">
    <property type="entry name" value="CarboxyPept-like_regulatory"/>
</dbReference>
<evidence type="ECO:0000256" key="2">
    <source>
        <dbReference type="ARBA" id="ARBA00023136"/>
    </source>
</evidence>
<evidence type="ECO:0000313" key="6">
    <source>
        <dbReference type="EMBL" id="MEM0577172.1"/>
    </source>
</evidence>
<dbReference type="InterPro" id="IPR041700">
    <property type="entry name" value="OMP_b-brl_3"/>
</dbReference>
<evidence type="ECO:0000313" key="7">
    <source>
        <dbReference type="Proteomes" id="UP001468798"/>
    </source>
</evidence>
<sequence>MKIKSFKNKWQLAILAVLFSASFYAQNKVEGVLLDHKKEPVPFTPVLLMTAIDTLKFDYTVTDNKGKFLFLPKQIGTYYIKVKAIGYKEFKSKEFNINNSNQETKVLDAIFLEENTTQLKEIVVVSKKPLFTQKVDRLVFNVENSLASQGGDALEALKSTPLLKVDDGSIAMIGKSGLNVLINGRPITLTGEALISYLGTISNDAISKIEIITTPPAKYAAEGNAGLINIILKNNPNVGWNGSLATSVTQRTNLSSRNTALFNYQTEKFSLTSNLLYSGTNMVAYEKDQNTFNDGFFSANRQDKVMKSNNLTPSINLNYKLNPKTDVTFLYEFNNSDFTSDDASKSLFYEKGNITNELQNKGFGEVRSDFNRIHSFLTKELDTIGTSVELGFQFLDNAIKNERNNNIIQNSTAAATQNFSLNNYKLGIANLDFNLPFKKVKWVTGAQYTFLDNKSDVRFFDIINSNPELNPALTNAFNYKENIWATYASAEMKLNEKWTIQAGLRYENTEYEGKSVGSTNTIKRNYGNFFPTFYSNYKYSEKADYSFKYSKRVNRPKLEQLNPFQWYINPFQYVEGNPLLQPSFTDNFEVTYSNNSNFSATIYHSITKDQVSYFAEFLEEGKVQRYSYYNILDVNQYGMYANYTFSKIKNLQMQLSGSYFWQETKSEKKDLLPSTDGSGSNVSINNSYKLGKNSLLQLNYAHNFPSFDGTFNTDSYGFLTLGYRTSFIDKKVTLGLTASTIISKKSEVAYSQGRINASINGQNEYDYQSVRLNMAYKFGNNKVKGSKTKSEVQETSRIK</sequence>
<comment type="subcellular location">
    <subcellularLocation>
        <location evidence="1">Cell outer membrane</location>
    </subcellularLocation>
</comment>